<dbReference type="GO" id="GO:0005344">
    <property type="term" value="F:oxygen carrier activity"/>
    <property type="evidence" value="ECO:0007669"/>
    <property type="project" value="UniProtKB-KW"/>
</dbReference>
<name>A0A941E113_9BURK</name>
<dbReference type="InterPro" id="IPR050669">
    <property type="entry name" value="Hemerythrin"/>
</dbReference>
<dbReference type="Pfam" id="PF01814">
    <property type="entry name" value="Hemerythrin"/>
    <property type="match status" value="1"/>
</dbReference>
<evidence type="ECO:0000256" key="3">
    <source>
        <dbReference type="ARBA" id="ARBA00022723"/>
    </source>
</evidence>
<keyword evidence="2" id="KW-0561">Oxygen transport</keyword>
<feature type="domain" description="Hemerythrin-like" evidence="5">
    <location>
        <begin position="17"/>
        <end position="126"/>
    </location>
</feature>
<evidence type="ECO:0000256" key="2">
    <source>
        <dbReference type="ARBA" id="ARBA00022621"/>
    </source>
</evidence>
<dbReference type="PANTHER" id="PTHR37164:SF1">
    <property type="entry name" value="BACTERIOHEMERYTHRIN"/>
    <property type="match status" value="1"/>
</dbReference>
<evidence type="ECO:0000256" key="4">
    <source>
        <dbReference type="ARBA" id="ARBA00023004"/>
    </source>
</evidence>
<dbReference type="AlphaFoldDB" id="A0A941E113"/>
<dbReference type="PROSITE" id="PS00550">
    <property type="entry name" value="HEMERYTHRINS"/>
    <property type="match status" value="1"/>
</dbReference>
<dbReference type="NCBIfam" id="TIGR02481">
    <property type="entry name" value="hemeryth_dom"/>
    <property type="match status" value="1"/>
</dbReference>
<keyword evidence="4" id="KW-0408">Iron</keyword>
<sequence>MHFFQWNDSLSVDEPRIDEDHQVLIALIDELHQATQGGEDYLHLVQIFNKLITHTRSHFQHEEAIMESINYHGLKDHQLQHQHLLERITDLGHALENARELVAVEAAELLRFWLNSHILLSDKDMVNAFHQTQVIT</sequence>
<dbReference type="Proteomes" id="UP000678545">
    <property type="component" value="Unassembled WGS sequence"/>
</dbReference>
<dbReference type="Gene3D" id="1.20.120.50">
    <property type="entry name" value="Hemerythrin-like"/>
    <property type="match status" value="1"/>
</dbReference>
<dbReference type="SUPFAM" id="SSF47188">
    <property type="entry name" value="Hemerythrin-like"/>
    <property type="match status" value="1"/>
</dbReference>
<gene>
    <name evidence="6" type="ORF">KDM90_14670</name>
</gene>
<evidence type="ECO:0000259" key="5">
    <source>
        <dbReference type="Pfam" id="PF01814"/>
    </source>
</evidence>
<evidence type="ECO:0000313" key="6">
    <source>
        <dbReference type="EMBL" id="MBR7801249.1"/>
    </source>
</evidence>
<dbReference type="EMBL" id="JAGSPJ010000006">
    <property type="protein sequence ID" value="MBR7801249.1"/>
    <property type="molecule type" value="Genomic_DNA"/>
</dbReference>
<accession>A0A941E113</accession>
<dbReference type="InterPro" id="IPR012827">
    <property type="entry name" value="Hemerythrin_metal-bd"/>
</dbReference>
<comment type="similarity">
    <text evidence="1">Belongs to the hemerythrin family.</text>
</comment>
<proteinExistence type="inferred from homology"/>
<dbReference type="PANTHER" id="PTHR37164">
    <property type="entry name" value="BACTERIOHEMERYTHRIN"/>
    <property type="match status" value="1"/>
</dbReference>
<protein>
    <submittedName>
        <fullName evidence="6">Hemerythrin family protein</fullName>
    </submittedName>
</protein>
<keyword evidence="2" id="KW-0813">Transport</keyword>
<dbReference type="InterPro" id="IPR012312">
    <property type="entry name" value="Hemerythrin-like"/>
</dbReference>
<keyword evidence="3" id="KW-0479">Metal-binding</keyword>
<keyword evidence="7" id="KW-1185">Reference proteome</keyword>
<evidence type="ECO:0000313" key="7">
    <source>
        <dbReference type="Proteomes" id="UP000678545"/>
    </source>
</evidence>
<dbReference type="GO" id="GO:0046872">
    <property type="term" value="F:metal ion binding"/>
    <property type="evidence" value="ECO:0007669"/>
    <property type="project" value="UniProtKB-KW"/>
</dbReference>
<dbReference type="RefSeq" id="WP_212676366.1">
    <property type="nucleotide sequence ID" value="NZ_JAGSPJ010000006.1"/>
</dbReference>
<reference evidence="6" key="1">
    <citation type="submission" date="2021-04" db="EMBL/GenBank/DDBJ databases">
        <title>novel species isolated from subtropical streams in China.</title>
        <authorList>
            <person name="Lu H."/>
        </authorList>
    </citation>
    <scope>NUCLEOTIDE SEQUENCE</scope>
    <source>
        <strain evidence="6">FT137W</strain>
    </source>
</reference>
<evidence type="ECO:0000256" key="1">
    <source>
        <dbReference type="ARBA" id="ARBA00010587"/>
    </source>
</evidence>
<dbReference type="InterPro" id="IPR035938">
    <property type="entry name" value="Hemerythrin-like_sf"/>
</dbReference>
<dbReference type="NCBIfam" id="NF033749">
    <property type="entry name" value="bact_hemeryth"/>
    <property type="match status" value="1"/>
</dbReference>
<dbReference type="InterPro" id="IPR016131">
    <property type="entry name" value="Haemerythrin_Fe_BS"/>
</dbReference>
<comment type="caution">
    <text evidence="6">The sequence shown here is derived from an EMBL/GenBank/DDBJ whole genome shotgun (WGS) entry which is preliminary data.</text>
</comment>
<dbReference type="CDD" id="cd12107">
    <property type="entry name" value="Hemerythrin"/>
    <property type="match status" value="1"/>
</dbReference>
<organism evidence="6 7">
    <name type="scientific">Undibacterium fentianense</name>
    <dbReference type="NCBI Taxonomy" id="2828728"/>
    <lineage>
        <taxon>Bacteria</taxon>
        <taxon>Pseudomonadati</taxon>
        <taxon>Pseudomonadota</taxon>
        <taxon>Betaproteobacteria</taxon>
        <taxon>Burkholderiales</taxon>
        <taxon>Oxalobacteraceae</taxon>
        <taxon>Undibacterium</taxon>
    </lineage>
</organism>